<name>A0A2G5FBV1_AQUCA</name>
<evidence type="ECO:0000256" key="3">
    <source>
        <dbReference type="ARBA" id="ARBA00022475"/>
    </source>
</evidence>
<keyword evidence="6" id="KW-0732">Signal</keyword>
<keyword evidence="10" id="KW-0325">Glycoprotein</keyword>
<dbReference type="Gene3D" id="3.80.10.10">
    <property type="entry name" value="Ribonuclease Inhibitor"/>
    <property type="match status" value="2"/>
</dbReference>
<dbReference type="FunFam" id="3.80.10.10:FF:000041">
    <property type="entry name" value="LRR receptor-like serine/threonine-protein kinase ERECTA"/>
    <property type="match status" value="1"/>
</dbReference>
<comment type="subcellular location">
    <subcellularLocation>
        <location evidence="1">Cell membrane</location>
        <topology evidence="1">Single-pass type I membrane protein</topology>
    </subcellularLocation>
</comment>
<keyword evidence="13" id="KW-1185">Reference proteome</keyword>
<evidence type="ECO:0000256" key="7">
    <source>
        <dbReference type="ARBA" id="ARBA00022737"/>
    </source>
</evidence>
<evidence type="ECO:0000256" key="1">
    <source>
        <dbReference type="ARBA" id="ARBA00004251"/>
    </source>
</evidence>
<sequence length="714" mass="80740">EIKALEHFENFTSSIVLETLILSYNNFNGSLPNWLYKLKSLKFLDLSSLPSFQGEIPTSFVEFPSLEVLLLRDNQLSGLIPMSLGRLSTLRVLDLSYNQLSGQIPMSIGKLSKLNSNHLCGQIPMSFGKLSNLKVLYLGSNQLNGTLPETLGQLLQLTKLDLFNNSFSGIVSETGMKWFDINFVTKCLWLSRLEFIVRKIKMYAWSFRVLVSLRSVQEKLLGSGRTYRIRTYVRPLKQQTSFGQDVRTQLGRSTICSFSVSELHFAKLSKLKVLDLSMNHNLSLKVRFDWLPPFRLLSINLNNVDVGTSIPLLGLSKNHTTGTIPNSLCKMHSLLTIDLAKNHLSGVLPRCWSDLQLELDTIDFASNNLSGTIPSSFGQLPMLTQLRLSNNHFDGQLPSGLKNCTSLLILDLGENNLSGEIPNWIGESMLSLKILRLRSNQFNDSVSSKLCHLNELQILDIASNNLSKTIPWCFGHLTAMMFNQIIDDPYVYNNDIIRRPLRLTQVIKGREDEYFNILPFVINVDLSSNNFIGQIPGELTKLSGLINLNLSRNQLVGSIPKNIGKLKSLESLDFSWNHLSGTIPESVSLLSGLSYLNLSQNNLSGRIQSGPQLQTLIDPYIYIGNNQLCGQPLEKKCIGDEVPQAKKYPDQKVEEGEEHGFITDWFYIGMALGCVVGFWSFKNWRYAYFRFVDDVQDWITFAIRTRKIYHKESI</sequence>
<dbReference type="Pfam" id="PF13855">
    <property type="entry name" value="LRR_8"/>
    <property type="match status" value="1"/>
</dbReference>
<comment type="similarity">
    <text evidence="2">Belongs to the RLP family.</text>
</comment>
<dbReference type="PANTHER" id="PTHR48063">
    <property type="entry name" value="LRR RECEPTOR-LIKE KINASE"/>
    <property type="match status" value="1"/>
</dbReference>
<keyword evidence="4" id="KW-0433">Leucine-rich repeat</keyword>
<dbReference type="InterPro" id="IPR003591">
    <property type="entry name" value="Leu-rich_rpt_typical-subtyp"/>
</dbReference>
<dbReference type="Proteomes" id="UP000230069">
    <property type="component" value="Unassembled WGS sequence"/>
</dbReference>
<protein>
    <submittedName>
        <fullName evidence="12">Uncharacterized protein</fullName>
    </submittedName>
</protein>
<dbReference type="GO" id="GO:0005886">
    <property type="term" value="C:plasma membrane"/>
    <property type="evidence" value="ECO:0007669"/>
    <property type="project" value="UniProtKB-SubCell"/>
</dbReference>
<dbReference type="Pfam" id="PF00560">
    <property type="entry name" value="LRR_1"/>
    <property type="match status" value="8"/>
</dbReference>
<feature type="transmembrane region" description="Helical" evidence="11">
    <location>
        <begin position="665"/>
        <end position="681"/>
    </location>
</feature>
<proteinExistence type="inferred from homology"/>
<evidence type="ECO:0000256" key="5">
    <source>
        <dbReference type="ARBA" id="ARBA00022692"/>
    </source>
</evidence>
<keyword evidence="7" id="KW-0677">Repeat</keyword>
<dbReference type="EMBL" id="KZ305018">
    <property type="protein sequence ID" value="PIA65501.1"/>
    <property type="molecule type" value="Genomic_DNA"/>
</dbReference>
<evidence type="ECO:0000313" key="12">
    <source>
        <dbReference type="EMBL" id="PIA65501.1"/>
    </source>
</evidence>
<dbReference type="OrthoDB" id="1060944at2759"/>
<keyword evidence="3" id="KW-1003">Cell membrane</keyword>
<dbReference type="FunFam" id="3.80.10.10:FF:000356">
    <property type="entry name" value="LRR receptor-like serine/threonine-protein kinase"/>
    <property type="match status" value="1"/>
</dbReference>
<dbReference type="InParanoid" id="A0A2G5FBV1"/>
<dbReference type="PANTHER" id="PTHR48063:SF112">
    <property type="entry name" value="RECEPTOR LIKE PROTEIN 30-LIKE"/>
    <property type="match status" value="1"/>
</dbReference>
<dbReference type="STRING" id="218851.A0A2G5FBV1"/>
<keyword evidence="5 11" id="KW-0812">Transmembrane</keyword>
<keyword evidence="9 11" id="KW-0472">Membrane</keyword>
<dbReference type="InterPro" id="IPR032675">
    <property type="entry name" value="LRR_dom_sf"/>
</dbReference>
<dbReference type="SUPFAM" id="SSF52058">
    <property type="entry name" value="L domain-like"/>
    <property type="match status" value="3"/>
</dbReference>
<dbReference type="InterPro" id="IPR001611">
    <property type="entry name" value="Leu-rich_rpt"/>
</dbReference>
<dbReference type="FunFam" id="3.80.10.10:FF:000111">
    <property type="entry name" value="LRR receptor-like serine/threonine-protein kinase ERECTA"/>
    <property type="match status" value="1"/>
</dbReference>
<dbReference type="AlphaFoldDB" id="A0A2G5FBV1"/>
<dbReference type="InterPro" id="IPR046956">
    <property type="entry name" value="RLP23-like"/>
</dbReference>
<organism evidence="12 13">
    <name type="scientific">Aquilegia coerulea</name>
    <name type="common">Rocky mountain columbine</name>
    <dbReference type="NCBI Taxonomy" id="218851"/>
    <lineage>
        <taxon>Eukaryota</taxon>
        <taxon>Viridiplantae</taxon>
        <taxon>Streptophyta</taxon>
        <taxon>Embryophyta</taxon>
        <taxon>Tracheophyta</taxon>
        <taxon>Spermatophyta</taxon>
        <taxon>Magnoliopsida</taxon>
        <taxon>Ranunculales</taxon>
        <taxon>Ranunculaceae</taxon>
        <taxon>Thalictroideae</taxon>
        <taxon>Aquilegia</taxon>
    </lineage>
</organism>
<dbReference type="PRINTS" id="PR00019">
    <property type="entry name" value="LEURICHRPT"/>
</dbReference>
<feature type="non-terminal residue" evidence="12">
    <location>
        <position position="1"/>
    </location>
</feature>
<evidence type="ECO:0000313" key="13">
    <source>
        <dbReference type="Proteomes" id="UP000230069"/>
    </source>
</evidence>
<evidence type="ECO:0000256" key="6">
    <source>
        <dbReference type="ARBA" id="ARBA00022729"/>
    </source>
</evidence>
<evidence type="ECO:0000256" key="11">
    <source>
        <dbReference type="SAM" id="Phobius"/>
    </source>
</evidence>
<gene>
    <name evidence="12" type="ORF">AQUCO_00100777v1</name>
</gene>
<evidence type="ECO:0000256" key="8">
    <source>
        <dbReference type="ARBA" id="ARBA00022989"/>
    </source>
</evidence>
<reference evidence="12 13" key="1">
    <citation type="submission" date="2017-09" db="EMBL/GenBank/DDBJ databases">
        <title>WGS assembly of Aquilegia coerulea Goldsmith.</title>
        <authorList>
            <person name="Hodges S."/>
            <person name="Kramer E."/>
            <person name="Nordborg M."/>
            <person name="Tomkins J."/>
            <person name="Borevitz J."/>
            <person name="Derieg N."/>
            <person name="Yan J."/>
            <person name="Mihaltcheva S."/>
            <person name="Hayes R.D."/>
            <person name="Rokhsar D."/>
        </authorList>
    </citation>
    <scope>NUCLEOTIDE SEQUENCE [LARGE SCALE GENOMIC DNA]</scope>
    <source>
        <strain evidence="13">cv. Goldsmith</strain>
    </source>
</reference>
<evidence type="ECO:0000256" key="4">
    <source>
        <dbReference type="ARBA" id="ARBA00022614"/>
    </source>
</evidence>
<evidence type="ECO:0000256" key="9">
    <source>
        <dbReference type="ARBA" id="ARBA00023136"/>
    </source>
</evidence>
<evidence type="ECO:0000256" key="10">
    <source>
        <dbReference type="ARBA" id="ARBA00023180"/>
    </source>
</evidence>
<evidence type="ECO:0000256" key="2">
    <source>
        <dbReference type="ARBA" id="ARBA00009592"/>
    </source>
</evidence>
<accession>A0A2G5FBV1</accession>
<keyword evidence="8 11" id="KW-1133">Transmembrane helix</keyword>
<dbReference type="SMART" id="SM00369">
    <property type="entry name" value="LRR_TYP"/>
    <property type="match status" value="9"/>
</dbReference>